<dbReference type="InterPro" id="IPR002347">
    <property type="entry name" value="SDR_fam"/>
</dbReference>
<dbReference type="NCBIfam" id="NF005559">
    <property type="entry name" value="PRK07231.1"/>
    <property type="match status" value="1"/>
</dbReference>
<evidence type="ECO:0000256" key="2">
    <source>
        <dbReference type="ARBA" id="ARBA00023002"/>
    </source>
</evidence>
<reference evidence="4 5" key="1">
    <citation type="submission" date="2015-12" db="EMBL/GenBank/DDBJ databases">
        <title>Haloferax profundi sp. nov. isolated from the Discovery deep brine-seawater interface in the Red Sea.</title>
        <authorList>
            <person name="Zhang G."/>
            <person name="Stingl U."/>
            <person name="Rashid M."/>
        </authorList>
    </citation>
    <scope>NUCLEOTIDE SEQUENCE [LARGE SCALE GENOMIC DNA]</scope>
    <source>
        <strain evidence="4 5">SB29</strain>
    </source>
</reference>
<dbReference type="PRINTS" id="PR00081">
    <property type="entry name" value="GDHRDH"/>
</dbReference>
<comment type="caution">
    <text evidence="4">The sequence shown here is derived from an EMBL/GenBank/DDBJ whole genome shotgun (WGS) entry which is preliminary data.</text>
</comment>
<proteinExistence type="inferred from homology"/>
<dbReference type="CDD" id="cd05233">
    <property type="entry name" value="SDR_c"/>
    <property type="match status" value="1"/>
</dbReference>
<dbReference type="Pfam" id="PF13561">
    <property type="entry name" value="adh_short_C2"/>
    <property type="match status" value="1"/>
</dbReference>
<dbReference type="InterPro" id="IPR057326">
    <property type="entry name" value="KR_dom"/>
</dbReference>
<evidence type="ECO:0000256" key="1">
    <source>
        <dbReference type="ARBA" id="ARBA00006484"/>
    </source>
</evidence>
<name>A0A0W1RZB2_9EURY</name>
<dbReference type="AlphaFoldDB" id="A0A0W1RZB2"/>
<dbReference type="PANTHER" id="PTHR42760:SF133">
    <property type="entry name" value="3-OXOACYL-[ACYL-CARRIER-PROTEIN] REDUCTASE"/>
    <property type="match status" value="1"/>
</dbReference>
<evidence type="ECO:0000313" key="4">
    <source>
        <dbReference type="EMBL" id="KTG18789.1"/>
    </source>
</evidence>
<dbReference type="Proteomes" id="UP000053157">
    <property type="component" value="Unassembled WGS sequence"/>
</dbReference>
<dbReference type="InterPro" id="IPR036291">
    <property type="entry name" value="NAD(P)-bd_dom_sf"/>
</dbReference>
<dbReference type="FunFam" id="3.40.50.720:FF:000084">
    <property type="entry name" value="Short-chain dehydrogenase reductase"/>
    <property type="match status" value="1"/>
</dbReference>
<dbReference type="PANTHER" id="PTHR42760">
    <property type="entry name" value="SHORT-CHAIN DEHYDROGENASES/REDUCTASES FAMILY MEMBER"/>
    <property type="match status" value="1"/>
</dbReference>
<comment type="similarity">
    <text evidence="1">Belongs to the short-chain dehydrogenases/reductases (SDR) family.</text>
</comment>
<dbReference type="RefSeq" id="WP_058573106.1">
    <property type="nucleotide sequence ID" value="NZ_LOPV01000451.1"/>
</dbReference>
<dbReference type="PRINTS" id="PR00080">
    <property type="entry name" value="SDRFAMILY"/>
</dbReference>
<keyword evidence="2" id="KW-0560">Oxidoreductase</keyword>
<gene>
    <name evidence="4" type="ORF">AUR66_02390</name>
</gene>
<dbReference type="Gene3D" id="3.40.50.720">
    <property type="entry name" value="NAD(P)-binding Rossmann-like Domain"/>
    <property type="match status" value="1"/>
</dbReference>
<dbReference type="SUPFAM" id="SSF51735">
    <property type="entry name" value="NAD(P)-binding Rossmann-fold domains"/>
    <property type="match status" value="1"/>
</dbReference>
<evidence type="ECO:0000259" key="3">
    <source>
        <dbReference type="SMART" id="SM00822"/>
    </source>
</evidence>
<evidence type="ECO:0000313" key="5">
    <source>
        <dbReference type="Proteomes" id="UP000053157"/>
    </source>
</evidence>
<keyword evidence="5" id="KW-1185">Reference proteome</keyword>
<dbReference type="GO" id="GO:0016616">
    <property type="term" value="F:oxidoreductase activity, acting on the CH-OH group of donors, NAD or NADP as acceptor"/>
    <property type="evidence" value="ECO:0007669"/>
    <property type="project" value="UniProtKB-ARBA"/>
</dbReference>
<dbReference type="SMART" id="SM00822">
    <property type="entry name" value="PKS_KR"/>
    <property type="match status" value="1"/>
</dbReference>
<organism evidence="4 5">
    <name type="scientific">Haloferax profundi</name>
    <dbReference type="NCBI Taxonomy" id="1544718"/>
    <lineage>
        <taxon>Archaea</taxon>
        <taxon>Methanobacteriati</taxon>
        <taxon>Methanobacteriota</taxon>
        <taxon>Stenosarchaea group</taxon>
        <taxon>Halobacteria</taxon>
        <taxon>Halobacteriales</taxon>
        <taxon>Haloferacaceae</taxon>
        <taxon>Haloferax</taxon>
    </lineage>
</organism>
<dbReference type="OrthoDB" id="281764at2157"/>
<protein>
    <submittedName>
        <fullName evidence="4">3-ketoacyl-ACP reductase</fullName>
    </submittedName>
</protein>
<dbReference type="EMBL" id="LOPV01000451">
    <property type="protein sequence ID" value="KTG18789.1"/>
    <property type="molecule type" value="Genomic_DNA"/>
</dbReference>
<feature type="domain" description="Ketoreductase" evidence="3">
    <location>
        <begin position="7"/>
        <end position="190"/>
    </location>
</feature>
<accession>A0A0W1RZB2</accession>
<sequence>MSLLADKTAVVTGGASGNGRAISMAFAREGCDIVVADIQSDPREGGTPTHEFVESETDASATFVECDVTNLDQLAAAVDAADEFGGVDVMVNNAGIFRQHNFLEATEDEYDQLMDINVKGVYFGAQEAAKKMVDRGEGGNIINLSSVAGLRGSAGFSTYHASKGAVKLLTYALADELGPEGIRVNAIHPGLIETTMTTEDVPIFGTEAEDDYIETIPSRREGHPDDVANAALYLASDLADYVNGESLVVDGGMTNTL</sequence>